<feature type="transmembrane region" description="Helical" evidence="2">
    <location>
        <begin position="12"/>
        <end position="36"/>
    </location>
</feature>
<feature type="domain" description="AsmA" evidence="3">
    <location>
        <begin position="18"/>
        <end position="580"/>
    </location>
</feature>
<dbReference type="PANTHER" id="PTHR30441:SF9">
    <property type="entry name" value="ASMA FAMILY PROTEIN YHJG"/>
    <property type="match status" value="1"/>
</dbReference>
<feature type="compositionally biased region" description="Low complexity" evidence="1">
    <location>
        <begin position="181"/>
        <end position="195"/>
    </location>
</feature>
<evidence type="ECO:0000259" key="3">
    <source>
        <dbReference type="Pfam" id="PF05170"/>
    </source>
</evidence>
<dbReference type="RefSeq" id="WP_157397556.1">
    <property type="nucleotide sequence ID" value="NZ_WSEL01000003.1"/>
</dbReference>
<dbReference type="PANTHER" id="PTHR30441">
    <property type="entry name" value="DUF748 DOMAIN-CONTAINING PROTEIN"/>
    <property type="match status" value="1"/>
</dbReference>
<dbReference type="AlphaFoldDB" id="A0A6N8ISL4"/>
<keyword evidence="2" id="KW-0472">Membrane</keyword>
<dbReference type="GO" id="GO:0005886">
    <property type="term" value="C:plasma membrane"/>
    <property type="evidence" value="ECO:0007669"/>
    <property type="project" value="TreeGrafter"/>
</dbReference>
<gene>
    <name evidence="4" type="ORF">GON04_08905</name>
</gene>
<keyword evidence="2" id="KW-0812">Transmembrane</keyword>
<evidence type="ECO:0000313" key="4">
    <source>
        <dbReference type="EMBL" id="MVQ29565.1"/>
    </source>
</evidence>
<feature type="region of interest" description="Disordered" evidence="1">
    <location>
        <begin position="179"/>
        <end position="198"/>
    </location>
</feature>
<proteinExistence type="predicted"/>
<accession>A0A6N8ISL4</accession>
<dbReference type="InterPro" id="IPR052894">
    <property type="entry name" value="AsmA-related"/>
</dbReference>
<feature type="region of interest" description="Disordered" evidence="1">
    <location>
        <begin position="688"/>
        <end position="721"/>
    </location>
</feature>
<protein>
    <submittedName>
        <fullName evidence="4">AsmA family protein</fullName>
    </submittedName>
</protein>
<name>A0A6N8ISL4_9BURK</name>
<sequence length="721" mass="76576">MRHAAGSPWSRTWVKVLAAFGVLILALLVLVTFFPWDMLRGPVNRYVSQKTGRHFEITKRLDVKVGGTTRVLMDGIEFANPDWAQDRYLIKADAAEVDVRLLPLLMRRRIELPLIRLTRPQLGLQQDADGRRTWALGSDTKDERNVPSIGALVVDQGTAHYVAHAQGADVRAEFAMDRRPGAGAAPAAPAEGTPANDPAMPLRFKAQGRWQDQPFTAQGRTGDVLYLSAPLQQPFPAEVQVAAGATSLRARGAVASLATLDGANVEFQLQGNNLAELYKLVGVVLPDTPRYTVAGQLSKQGESWRVRRIDGRLGHSDIAGELAYDHAGKVPSLTGQLKSRMLDFADLAPVIGMQDKPGAKEPPQPAATFTAKGTQIAAAPASSRKAKGKKEAKDPMRKVLPTATVDVSRLKTMNADVRIDAAKVVNAKGLPLDRMSTHVLLKDGVLVLDPLDLGIAGGRLTGQLRLDATAAPAAVQARLDGRSLDLSRLVPASQSLRNSVGKVQAQIDLKARGNSVAQLLGTSSGNVAMLMGRGEISNILLEIAGLDGGELIKFFVEGDQRVQTRCAAMAFDVDKGVMLSRALVMDTNDTVFTGHARVDFAREALAIYVKPAPKDHSILSVRSPLEIGGTFGAPRYGLDKTALGGRAAAALALGAINPLLALAATIETGPGEDIDCVATLRNVAAPRAEARVEQTAPPVAGSGGKTVDDPGKKMGAASAKR</sequence>
<evidence type="ECO:0000256" key="1">
    <source>
        <dbReference type="SAM" id="MobiDB-lite"/>
    </source>
</evidence>
<dbReference type="Pfam" id="PF05170">
    <property type="entry name" value="AsmA"/>
    <property type="match status" value="1"/>
</dbReference>
<comment type="caution">
    <text evidence="4">The sequence shown here is derived from an EMBL/GenBank/DDBJ whole genome shotgun (WGS) entry which is preliminary data.</text>
</comment>
<dbReference type="EMBL" id="WSEL01000003">
    <property type="protein sequence ID" value="MVQ29565.1"/>
    <property type="molecule type" value="Genomic_DNA"/>
</dbReference>
<evidence type="ECO:0000313" key="5">
    <source>
        <dbReference type="Proteomes" id="UP000469385"/>
    </source>
</evidence>
<dbReference type="Proteomes" id="UP000469385">
    <property type="component" value="Unassembled WGS sequence"/>
</dbReference>
<reference evidence="4 5" key="1">
    <citation type="submission" date="2019-12" db="EMBL/GenBank/DDBJ databases">
        <authorList>
            <person name="Huq M.A."/>
        </authorList>
    </citation>
    <scope>NUCLEOTIDE SEQUENCE [LARGE SCALE GENOMIC DNA]</scope>
    <source>
        <strain evidence="4 5">MAH-25</strain>
    </source>
</reference>
<evidence type="ECO:0000256" key="2">
    <source>
        <dbReference type="SAM" id="Phobius"/>
    </source>
</evidence>
<keyword evidence="5" id="KW-1185">Reference proteome</keyword>
<keyword evidence="2" id="KW-1133">Transmembrane helix</keyword>
<dbReference type="GO" id="GO:0090313">
    <property type="term" value="P:regulation of protein targeting to membrane"/>
    <property type="evidence" value="ECO:0007669"/>
    <property type="project" value="TreeGrafter"/>
</dbReference>
<dbReference type="InterPro" id="IPR007844">
    <property type="entry name" value="AsmA"/>
</dbReference>
<organism evidence="4 5">
    <name type="scientific">Ramlibacter pinisoli</name>
    <dbReference type="NCBI Taxonomy" id="2682844"/>
    <lineage>
        <taxon>Bacteria</taxon>
        <taxon>Pseudomonadati</taxon>
        <taxon>Pseudomonadota</taxon>
        <taxon>Betaproteobacteria</taxon>
        <taxon>Burkholderiales</taxon>
        <taxon>Comamonadaceae</taxon>
        <taxon>Ramlibacter</taxon>
    </lineage>
</organism>